<gene>
    <name evidence="4" type="ORF">GCM10010492_60180</name>
</gene>
<proteinExistence type="inferred from homology"/>
<dbReference type="Pfam" id="PF13458">
    <property type="entry name" value="Peripla_BP_6"/>
    <property type="match status" value="1"/>
</dbReference>
<evidence type="ECO:0000259" key="3">
    <source>
        <dbReference type="Pfam" id="PF13458"/>
    </source>
</evidence>
<evidence type="ECO:0000313" key="5">
    <source>
        <dbReference type="Proteomes" id="UP001500416"/>
    </source>
</evidence>
<comment type="caution">
    <text evidence="4">The sequence shown here is derived from an EMBL/GenBank/DDBJ whole genome shotgun (WGS) entry which is preliminary data.</text>
</comment>
<evidence type="ECO:0000256" key="1">
    <source>
        <dbReference type="ARBA" id="ARBA00010062"/>
    </source>
</evidence>
<protein>
    <submittedName>
        <fullName evidence="4">ABC transporter substrate-binding protein</fullName>
    </submittedName>
</protein>
<dbReference type="InterPro" id="IPR028081">
    <property type="entry name" value="Leu-bd"/>
</dbReference>
<dbReference type="Proteomes" id="UP001500416">
    <property type="component" value="Unassembled WGS sequence"/>
</dbReference>
<dbReference type="SUPFAM" id="SSF53822">
    <property type="entry name" value="Periplasmic binding protein-like I"/>
    <property type="match status" value="1"/>
</dbReference>
<reference evidence="5" key="1">
    <citation type="journal article" date="2019" name="Int. J. Syst. Evol. Microbiol.">
        <title>The Global Catalogue of Microorganisms (GCM) 10K type strain sequencing project: providing services to taxonomists for standard genome sequencing and annotation.</title>
        <authorList>
            <consortium name="The Broad Institute Genomics Platform"/>
            <consortium name="The Broad Institute Genome Sequencing Center for Infectious Disease"/>
            <person name="Wu L."/>
            <person name="Ma J."/>
        </authorList>
    </citation>
    <scope>NUCLEOTIDE SEQUENCE [LARGE SCALE GENOMIC DNA]</scope>
    <source>
        <strain evidence="5">JCM 3380</strain>
    </source>
</reference>
<accession>A0ABP3E4F6</accession>
<evidence type="ECO:0000256" key="2">
    <source>
        <dbReference type="ARBA" id="ARBA00022729"/>
    </source>
</evidence>
<keyword evidence="2" id="KW-0732">Signal</keyword>
<dbReference type="InterPro" id="IPR051010">
    <property type="entry name" value="BCAA_transport"/>
</dbReference>
<comment type="similarity">
    <text evidence="1">Belongs to the leucine-binding protein family.</text>
</comment>
<feature type="domain" description="Leucine-binding protein" evidence="3">
    <location>
        <begin position="36"/>
        <end position="307"/>
    </location>
</feature>
<name>A0ABP3E4F6_9PSEU</name>
<keyword evidence="5" id="KW-1185">Reference proteome</keyword>
<dbReference type="InterPro" id="IPR028082">
    <property type="entry name" value="Peripla_BP_I"/>
</dbReference>
<evidence type="ECO:0000313" key="4">
    <source>
        <dbReference type="EMBL" id="GAA0251738.1"/>
    </source>
</evidence>
<organism evidence="4 5">
    <name type="scientific">Saccharothrix mutabilis subsp. mutabilis</name>
    <dbReference type="NCBI Taxonomy" id="66855"/>
    <lineage>
        <taxon>Bacteria</taxon>
        <taxon>Bacillati</taxon>
        <taxon>Actinomycetota</taxon>
        <taxon>Actinomycetes</taxon>
        <taxon>Pseudonocardiales</taxon>
        <taxon>Pseudonocardiaceae</taxon>
        <taxon>Saccharothrix</taxon>
    </lineage>
</organism>
<dbReference type="PANTHER" id="PTHR30483:SF6">
    <property type="entry name" value="PERIPLASMIC BINDING PROTEIN OF ABC TRANSPORTER FOR NATURAL AMINO ACIDS"/>
    <property type="match status" value="1"/>
</dbReference>
<dbReference type="EMBL" id="BAAABU010000019">
    <property type="protein sequence ID" value="GAA0251738.1"/>
    <property type="molecule type" value="Genomic_DNA"/>
</dbReference>
<dbReference type="Gene3D" id="3.40.50.2300">
    <property type="match status" value="2"/>
</dbReference>
<dbReference type="PANTHER" id="PTHR30483">
    <property type="entry name" value="LEUCINE-SPECIFIC-BINDING PROTEIN"/>
    <property type="match status" value="1"/>
</dbReference>
<sequence>MRAVPRPVIGVVLAATGRLAPLGAPLDFVARALPWPVDVVVRDSASTADGARAAALSLVDAGARVVVTLGGTRTLPAVARACTERGVPCVSTTLPWQVFHAEVFDDDHRPGWAFHFSWGVDDIAEVFADLWEHLGPARRVGCLWNDGTQGDASRRWFRPVAAGRGHVLVDLPYREHTGELPDLADVEVVTSAATAADLAAAVRHARPRLVTCSRWLTYPFGVAAHDLLDGVATIVYWTPEHRDGAGRDLAAAYETATGTPWLQPLGVAHAALEVACHAATAADSRSGAAEALAGLRFESMAGTLDWAGGPAPGVARVALAGGQWRAGDRPELVVVDNRRAPAAPVGGELLTAPGA</sequence>